<feature type="non-terminal residue" evidence="1">
    <location>
        <position position="14"/>
    </location>
</feature>
<dbReference type="EMBL" id="BKCJ011059886">
    <property type="protein sequence ID" value="GFC77183.1"/>
    <property type="molecule type" value="Genomic_DNA"/>
</dbReference>
<sequence>MTKDQFKKMQEFIA</sequence>
<evidence type="ECO:0000313" key="1">
    <source>
        <dbReference type="EMBL" id="GFC77183.1"/>
    </source>
</evidence>
<reference evidence="1" key="1">
    <citation type="journal article" date="2019" name="Sci. Rep.">
        <title>Draft genome of Tanacetum cinerariifolium, the natural source of mosquito coil.</title>
        <authorList>
            <person name="Yamashiro T."/>
            <person name="Shiraishi A."/>
            <person name="Satake H."/>
            <person name="Nakayama K."/>
        </authorList>
    </citation>
    <scope>NUCLEOTIDE SEQUENCE</scope>
</reference>
<gene>
    <name evidence="1" type="ORF">Tci_849153</name>
</gene>
<name>A0A699QT91_TANCI</name>
<organism evidence="1">
    <name type="scientific">Tanacetum cinerariifolium</name>
    <name type="common">Dalmatian daisy</name>
    <name type="synonym">Chrysanthemum cinerariifolium</name>
    <dbReference type="NCBI Taxonomy" id="118510"/>
    <lineage>
        <taxon>Eukaryota</taxon>
        <taxon>Viridiplantae</taxon>
        <taxon>Streptophyta</taxon>
        <taxon>Embryophyta</taxon>
        <taxon>Tracheophyta</taxon>
        <taxon>Spermatophyta</taxon>
        <taxon>Magnoliopsida</taxon>
        <taxon>eudicotyledons</taxon>
        <taxon>Gunneridae</taxon>
        <taxon>Pentapetalae</taxon>
        <taxon>asterids</taxon>
        <taxon>campanulids</taxon>
        <taxon>Asterales</taxon>
        <taxon>Asteraceae</taxon>
        <taxon>Asteroideae</taxon>
        <taxon>Anthemideae</taxon>
        <taxon>Anthemidinae</taxon>
        <taxon>Tanacetum</taxon>
    </lineage>
</organism>
<proteinExistence type="predicted"/>
<protein>
    <submittedName>
        <fullName evidence="1">Uncharacterized protein</fullName>
    </submittedName>
</protein>
<comment type="caution">
    <text evidence="1">The sequence shown here is derived from an EMBL/GenBank/DDBJ whole genome shotgun (WGS) entry which is preliminary data.</text>
</comment>
<accession>A0A699QT91</accession>